<evidence type="ECO:0000256" key="2">
    <source>
        <dbReference type="ARBA" id="ARBA00023125"/>
    </source>
</evidence>
<dbReference type="Pfam" id="PF00392">
    <property type="entry name" value="GntR"/>
    <property type="match status" value="1"/>
</dbReference>
<name>A0A4V2F3N1_9BURK</name>
<organism evidence="5 6">
    <name type="scientific">Pigmentiphaga kullae</name>
    <dbReference type="NCBI Taxonomy" id="151784"/>
    <lineage>
        <taxon>Bacteria</taxon>
        <taxon>Pseudomonadati</taxon>
        <taxon>Pseudomonadota</taxon>
        <taxon>Betaproteobacteria</taxon>
        <taxon>Burkholderiales</taxon>
        <taxon>Alcaligenaceae</taxon>
        <taxon>Pigmentiphaga</taxon>
    </lineage>
</organism>
<dbReference type="AlphaFoldDB" id="A0A4V2F3N1"/>
<evidence type="ECO:0000256" key="1">
    <source>
        <dbReference type="ARBA" id="ARBA00023015"/>
    </source>
</evidence>
<protein>
    <submittedName>
        <fullName evidence="5">DNA-binding GntR family transcriptional regulator</fullName>
    </submittedName>
</protein>
<dbReference type="InterPro" id="IPR008920">
    <property type="entry name" value="TF_FadR/GntR_C"/>
</dbReference>
<dbReference type="GO" id="GO:0003700">
    <property type="term" value="F:DNA-binding transcription factor activity"/>
    <property type="evidence" value="ECO:0007669"/>
    <property type="project" value="InterPro"/>
</dbReference>
<comment type="caution">
    <text evidence="5">The sequence shown here is derived from an EMBL/GenBank/DDBJ whole genome shotgun (WGS) entry which is preliminary data.</text>
</comment>
<keyword evidence="6" id="KW-1185">Reference proteome</keyword>
<dbReference type="InterPro" id="IPR036388">
    <property type="entry name" value="WH-like_DNA-bd_sf"/>
</dbReference>
<evidence type="ECO:0000256" key="3">
    <source>
        <dbReference type="ARBA" id="ARBA00023163"/>
    </source>
</evidence>
<dbReference type="SUPFAM" id="SSF46785">
    <property type="entry name" value="Winged helix' DNA-binding domain"/>
    <property type="match status" value="1"/>
</dbReference>
<evidence type="ECO:0000259" key="4">
    <source>
        <dbReference type="PROSITE" id="PS50949"/>
    </source>
</evidence>
<keyword evidence="3" id="KW-0804">Transcription</keyword>
<dbReference type="GO" id="GO:0003677">
    <property type="term" value="F:DNA binding"/>
    <property type="evidence" value="ECO:0007669"/>
    <property type="project" value="UniProtKB-KW"/>
</dbReference>
<dbReference type="PROSITE" id="PS50949">
    <property type="entry name" value="HTH_GNTR"/>
    <property type="match status" value="1"/>
</dbReference>
<dbReference type="CDD" id="cd07377">
    <property type="entry name" value="WHTH_GntR"/>
    <property type="match status" value="1"/>
</dbReference>
<dbReference type="Pfam" id="PF07729">
    <property type="entry name" value="FCD"/>
    <property type="match status" value="1"/>
</dbReference>
<dbReference type="PANTHER" id="PTHR43537:SF5">
    <property type="entry name" value="UXU OPERON TRANSCRIPTIONAL REGULATOR"/>
    <property type="match status" value="1"/>
</dbReference>
<sequence>MPEPSLFRPFVTRPLTDTLAADIHRYIATQGLGAGQRLPERALAEQFRVSRSPIRRALERLAVERVVEARPEGGYVVTEAAMRLPREQAEEAYGAASEDDVYFRIARERLAGLLPDRFTESEFMRRYGVTRGELAAILRRMAQEGWAERLPGHGWAFLPTLASAEAYGQGYRFRLMLESGGILEPSFKLDREALLQCRAEQEALVAGAVHTASPAYLFDANSRLHETIAACSGNAFILDALKRLDRLRRLMEYQKAVDRQQAERRCREHLVLIDLLLSGQREAAADFMRVHLRQAAIEKQAGPHDVGGAGD</sequence>
<proteinExistence type="predicted"/>
<dbReference type="InterPro" id="IPR000524">
    <property type="entry name" value="Tscrpt_reg_HTH_GntR"/>
</dbReference>
<dbReference type="SUPFAM" id="SSF48008">
    <property type="entry name" value="GntR ligand-binding domain-like"/>
    <property type="match status" value="1"/>
</dbReference>
<dbReference type="Proteomes" id="UP000292445">
    <property type="component" value="Unassembled WGS sequence"/>
</dbReference>
<evidence type="ECO:0000313" key="5">
    <source>
        <dbReference type="EMBL" id="RZS84687.1"/>
    </source>
</evidence>
<reference evidence="5 6" key="1">
    <citation type="submission" date="2019-02" db="EMBL/GenBank/DDBJ databases">
        <title>Genomic Encyclopedia of Type Strains, Phase IV (KMG-IV): sequencing the most valuable type-strain genomes for metagenomic binning, comparative biology and taxonomic classification.</title>
        <authorList>
            <person name="Goeker M."/>
        </authorList>
    </citation>
    <scope>NUCLEOTIDE SEQUENCE [LARGE SCALE GENOMIC DNA]</scope>
    <source>
        <strain evidence="5 6">K24</strain>
    </source>
</reference>
<dbReference type="SMART" id="SM00345">
    <property type="entry name" value="HTH_GNTR"/>
    <property type="match status" value="2"/>
</dbReference>
<evidence type="ECO:0000313" key="6">
    <source>
        <dbReference type="Proteomes" id="UP000292445"/>
    </source>
</evidence>
<dbReference type="InterPro" id="IPR036390">
    <property type="entry name" value="WH_DNA-bd_sf"/>
</dbReference>
<keyword evidence="1" id="KW-0805">Transcription regulation</keyword>
<accession>A0A4V2F3N1</accession>
<keyword evidence="2 5" id="KW-0238">DNA-binding</keyword>
<gene>
    <name evidence="5" type="ORF">EV675_0706</name>
</gene>
<dbReference type="SMART" id="SM00895">
    <property type="entry name" value="FCD"/>
    <property type="match status" value="1"/>
</dbReference>
<dbReference type="Gene3D" id="1.20.120.530">
    <property type="entry name" value="GntR ligand-binding domain-like"/>
    <property type="match status" value="1"/>
</dbReference>
<dbReference type="Gene3D" id="1.10.10.10">
    <property type="entry name" value="Winged helix-like DNA-binding domain superfamily/Winged helix DNA-binding domain"/>
    <property type="match status" value="2"/>
</dbReference>
<feature type="domain" description="HTH gntR-type" evidence="4">
    <location>
        <begin position="13"/>
        <end position="80"/>
    </location>
</feature>
<dbReference type="PANTHER" id="PTHR43537">
    <property type="entry name" value="TRANSCRIPTIONAL REGULATOR, GNTR FAMILY"/>
    <property type="match status" value="1"/>
</dbReference>
<dbReference type="EMBL" id="SGXC01000001">
    <property type="protein sequence ID" value="RZS84687.1"/>
    <property type="molecule type" value="Genomic_DNA"/>
</dbReference>
<dbReference type="InterPro" id="IPR011711">
    <property type="entry name" value="GntR_C"/>
</dbReference>